<keyword evidence="3" id="KW-1185">Reference proteome</keyword>
<feature type="region of interest" description="Disordered" evidence="1">
    <location>
        <begin position="310"/>
        <end position="559"/>
    </location>
</feature>
<evidence type="ECO:0000256" key="1">
    <source>
        <dbReference type="SAM" id="MobiDB-lite"/>
    </source>
</evidence>
<feature type="compositionally biased region" description="Polar residues" evidence="1">
    <location>
        <begin position="252"/>
        <end position="262"/>
    </location>
</feature>
<feature type="region of interest" description="Disordered" evidence="1">
    <location>
        <begin position="94"/>
        <end position="121"/>
    </location>
</feature>
<feature type="compositionally biased region" description="Polar residues" evidence="1">
    <location>
        <begin position="381"/>
        <end position="394"/>
    </location>
</feature>
<feature type="region of interest" description="Disordered" evidence="1">
    <location>
        <begin position="204"/>
        <end position="271"/>
    </location>
</feature>
<feature type="compositionally biased region" description="Basic and acidic residues" evidence="1">
    <location>
        <begin position="214"/>
        <end position="235"/>
    </location>
</feature>
<evidence type="ECO:0000313" key="3">
    <source>
        <dbReference type="Proteomes" id="UP000002630"/>
    </source>
</evidence>
<feature type="compositionally biased region" description="Polar residues" evidence="1">
    <location>
        <begin position="1"/>
        <end position="14"/>
    </location>
</feature>
<feature type="region of interest" description="Disordered" evidence="1">
    <location>
        <begin position="604"/>
        <end position="630"/>
    </location>
</feature>
<evidence type="ECO:0000313" key="2">
    <source>
        <dbReference type="EMBL" id="CBN78008.1"/>
    </source>
</evidence>
<protein>
    <submittedName>
        <fullName evidence="2">Uncharacterized protein</fullName>
    </submittedName>
</protein>
<feature type="compositionally biased region" description="Basic and acidic residues" evidence="1">
    <location>
        <begin position="525"/>
        <end position="537"/>
    </location>
</feature>
<dbReference type="AlphaFoldDB" id="D8LTG7"/>
<name>D8LTG7_ECTSI</name>
<feature type="compositionally biased region" description="Basic and acidic residues" evidence="1">
    <location>
        <begin position="504"/>
        <end position="518"/>
    </location>
</feature>
<feature type="region of interest" description="Disordered" evidence="1">
    <location>
        <begin position="1"/>
        <end position="25"/>
    </location>
</feature>
<proteinExistence type="predicted"/>
<feature type="compositionally biased region" description="Low complexity" evidence="1">
    <location>
        <begin position="483"/>
        <end position="503"/>
    </location>
</feature>
<dbReference type="InParanoid" id="D8LTG7"/>
<reference evidence="2 3" key="1">
    <citation type="journal article" date="2010" name="Nature">
        <title>The Ectocarpus genome and the independent evolution of multicellularity in brown algae.</title>
        <authorList>
            <person name="Cock J.M."/>
            <person name="Sterck L."/>
            <person name="Rouze P."/>
            <person name="Scornet D."/>
            <person name="Allen A.E."/>
            <person name="Amoutzias G."/>
            <person name="Anthouard V."/>
            <person name="Artiguenave F."/>
            <person name="Aury J.M."/>
            <person name="Badger J.H."/>
            <person name="Beszteri B."/>
            <person name="Billiau K."/>
            <person name="Bonnet E."/>
            <person name="Bothwell J.H."/>
            <person name="Bowler C."/>
            <person name="Boyen C."/>
            <person name="Brownlee C."/>
            <person name="Carrano C.J."/>
            <person name="Charrier B."/>
            <person name="Cho G.Y."/>
            <person name="Coelho S.M."/>
            <person name="Collen J."/>
            <person name="Corre E."/>
            <person name="Da Silva C."/>
            <person name="Delage L."/>
            <person name="Delaroque N."/>
            <person name="Dittami S.M."/>
            <person name="Doulbeau S."/>
            <person name="Elias M."/>
            <person name="Farnham G."/>
            <person name="Gachon C.M."/>
            <person name="Gschloessl B."/>
            <person name="Heesch S."/>
            <person name="Jabbari K."/>
            <person name="Jubin C."/>
            <person name="Kawai H."/>
            <person name="Kimura K."/>
            <person name="Kloareg B."/>
            <person name="Kupper F.C."/>
            <person name="Lang D."/>
            <person name="Le Bail A."/>
            <person name="Leblanc C."/>
            <person name="Lerouge P."/>
            <person name="Lohr M."/>
            <person name="Lopez P.J."/>
            <person name="Martens C."/>
            <person name="Maumus F."/>
            <person name="Michel G."/>
            <person name="Miranda-Saavedra D."/>
            <person name="Morales J."/>
            <person name="Moreau H."/>
            <person name="Motomura T."/>
            <person name="Nagasato C."/>
            <person name="Napoli C.A."/>
            <person name="Nelson D.R."/>
            <person name="Nyvall-Collen P."/>
            <person name="Peters A.F."/>
            <person name="Pommier C."/>
            <person name="Potin P."/>
            <person name="Poulain J."/>
            <person name="Quesneville H."/>
            <person name="Read B."/>
            <person name="Rensing S.A."/>
            <person name="Ritter A."/>
            <person name="Rousvoal S."/>
            <person name="Samanta M."/>
            <person name="Samson G."/>
            <person name="Schroeder D.C."/>
            <person name="Segurens B."/>
            <person name="Strittmatter M."/>
            <person name="Tonon T."/>
            <person name="Tregear J.W."/>
            <person name="Valentin K."/>
            <person name="von Dassow P."/>
            <person name="Yamagishi T."/>
            <person name="Van de Peer Y."/>
            <person name="Wincker P."/>
        </authorList>
    </citation>
    <scope>NUCLEOTIDE SEQUENCE [LARGE SCALE GENOMIC DNA]</scope>
    <source>
        <strain evidence="3">Ec32 / CCAP1310/4</strain>
    </source>
</reference>
<organism evidence="2 3">
    <name type="scientific">Ectocarpus siliculosus</name>
    <name type="common">Brown alga</name>
    <name type="synonym">Conferva siliculosa</name>
    <dbReference type="NCBI Taxonomy" id="2880"/>
    <lineage>
        <taxon>Eukaryota</taxon>
        <taxon>Sar</taxon>
        <taxon>Stramenopiles</taxon>
        <taxon>Ochrophyta</taxon>
        <taxon>PX clade</taxon>
        <taxon>Phaeophyceae</taxon>
        <taxon>Ectocarpales</taxon>
        <taxon>Ectocarpaceae</taxon>
        <taxon>Ectocarpus</taxon>
    </lineage>
</organism>
<gene>
    <name evidence="2" type="ORF">Esi_0082_0014</name>
</gene>
<dbReference type="EMBL" id="FN649056">
    <property type="protein sequence ID" value="CBN78008.1"/>
    <property type="molecule type" value="Genomic_DNA"/>
</dbReference>
<dbReference type="Proteomes" id="UP000002630">
    <property type="component" value="Linkage Group LG15"/>
</dbReference>
<sequence>MQPHDASTTRSRQASHGGDAKMQAGREELLREVEWLRERVENLNRELVLARKDCGRLATQLKQEEGLGREHRRKADDAVREAKALRQELDRIKQDRAAKGSASRTALSDAHLRSVRMAERRRRQQAESLMQAYKGLYEDQLHTQHASAESYRSLTRGYSRLSADNKALRRETAAVAAVAAAASDAAGTAAALIASSADMQQHKTGAKSSLLFHGGEEISRDERSARKESREETRRGVGRQGATAPPPERSRAANSSTCTTTALPVLEKGRESSVVETASYGSAAAESAAAVATAAVAVATAADALAEAATTVAPPPAKDTADIEEGTAGASRTTPSHGRREAAPAGHRQKERARSNLGRSGHVVLERCDSRERMEAADRASATNTDRPSTTETLACSPFSDSAEGPCSTATTAIDSTARAGKKEGGAAADSGWAPPADFSVSGIEAASKSGATAPGSEMNRGFNRGSAKGYAFPQETREEESFSAAPSSAREQDTAAAAAAAARESRGSHGLRSDKRGGAINEEGPPRADDKKEESARPAQGRMVAVPPVDPAPRWRGRSVAPGRLLASSASWVEAIEVDAPKRSTSPTTPRRGRWGGCVAWGGATGKGAAEEDGCTRIEPSSRARPHSI</sequence>
<accession>D8LTG7</accession>
<dbReference type="EMBL" id="FN649740">
    <property type="protein sequence ID" value="CBN78008.1"/>
    <property type="molecule type" value="Genomic_DNA"/>
</dbReference>
<feature type="compositionally biased region" description="Basic and acidic residues" evidence="1">
    <location>
        <begin position="364"/>
        <end position="378"/>
    </location>
</feature>
<dbReference type="OrthoDB" id="10430673at2759"/>